<dbReference type="GO" id="GO:0012505">
    <property type="term" value="C:endomembrane system"/>
    <property type="evidence" value="ECO:0007669"/>
    <property type="project" value="TreeGrafter"/>
</dbReference>
<sequence>MPSQQQAAVPATGTQRGQEEEAESPFKKFLGIAQQLLLVWLVSQMVTKYFAPSKPTPPAVQTTTTGPPAAGNTPNTPGAVNPWLLPPTQATPGWPFGASLDMHVYLSTSPNGDVFSRQWTSGYRKDRDEGLPNFVWKNITYGDYSDSRVVEYDIVFPETVLRNGSLWADVFLTKEGTSPDPQSESFNPEHIHHIRKLLTPYMARPKIRKEKNLLRSGNEPVVEDEPEEADVIMPHWHRNVTLALVSDSAVVPYAQLPPPLLEHIHLIPNLRDPTGTKGVYKPIIFPNEFWHLRSHYVELNLTTPSMPIQITFQPMSYMKFQIFASMTHGFNEAAKQQGAGASAELDEIKRMLIETNPWFLGLTGLVSVLHMLFEMLAFKSDVSHWRQKKEMVGVSVRLIITNVFVQLVILLYLIDNNENTSWMILFGSGTGVIIEAWKITKAVDISIVAAPDSWFPYKLDIKDKHVLSEDEKKTQEYDQLAFRYVSYVAIPTLAGYTIYSLMYESHRGWYSFIIGTLTSYVYMFGFAQLVPQLIINYKLKSVAHMPMKAMIYKTLSTVVDDFFAFCIKMPFLHRLACFRDDVVFLIFLYQRWIYRIDPKRVNEYGQVLSEDVKTIEGEEDPDKEICSRALRYLVLS</sequence>
<accession>A0AA38PF47</accession>
<evidence type="ECO:0000256" key="3">
    <source>
        <dbReference type="ARBA" id="ARBA00022692"/>
    </source>
</evidence>
<organism evidence="8 9">
    <name type="scientific">Lentinula raphanica</name>
    <dbReference type="NCBI Taxonomy" id="153919"/>
    <lineage>
        <taxon>Eukaryota</taxon>
        <taxon>Fungi</taxon>
        <taxon>Dikarya</taxon>
        <taxon>Basidiomycota</taxon>
        <taxon>Agaricomycotina</taxon>
        <taxon>Agaricomycetes</taxon>
        <taxon>Agaricomycetidae</taxon>
        <taxon>Agaricales</taxon>
        <taxon>Marasmiineae</taxon>
        <taxon>Omphalotaceae</taxon>
        <taxon>Lentinula</taxon>
    </lineage>
</organism>
<dbReference type="GO" id="GO:0016020">
    <property type="term" value="C:membrane"/>
    <property type="evidence" value="ECO:0007669"/>
    <property type="project" value="UniProtKB-SubCell"/>
</dbReference>
<comment type="caution">
    <text evidence="8">The sequence shown here is derived from an EMBL/GenBank/DDBJ whole genome shotgun (WGS) entry which is preliminary data.</text>
</comment>
<dbReference type="InterPro" id="IPR008429">
    <property type="entry name" value="CLPTM1"/>
</dbReference>
<feature type="region of interest" description="Disordered" evidence="6">
    <location>
        <begin position="52"/>
        <end position="81"/>
    </location>
</feature>
<name>A0AA38PF47_9AGAR</name>
<comment type="subcellular location">
    <subcellularLocation>
        <location evidence="1">Membrane</location>
        <topology evidence="1">Multi-pass membrane protein</topology>
    </subcellularLocation>
</comment>
<keyword evidence="9" id="KW-1185">Reference proteome</keyword>
<evidence type="ECO:0000256" key="1">
    <source>
        <dbReference type="ARBA" id="ARBA00004141"/>
    </source>
</evidence>
<gene>
    <name evidence="8" type="ORF">F5878DRAFT_708131</name>
</gene>
<dbReference type="AlphaFoldDB" id="A0AA38PF47"/>
<feature type="compositionally biased region" description="Polar residues" evidence="6">
    <location>
        <begin position="1"/>
        <end position="16"/>
    </location>
</feature>
<dbReference type="PANTHER" id="PTHR21347:SF0">
    <property type="entry name" value="LIPID SCRAMBLASE CLPTM1L"/>
    <property type="match status" value="1"/>
</dbReference>
<feature type="compositionally biased region" description="Low complexity" evidence="6">
    <location>
        <begin position="59"/>
        <end position="79"/>
    </location>
</feature>
<feature type="transmembrane region" description="Helical" evidence="7">
    <location>
        <begin position="390"/>
        <end position="414"/>
    </location>
</feature>
<dbReference type="Pfam" id="PF05602">
    <property type="entry name" value="CLPTM1"/>
    <property type="match status" value="1"/>
</dbReference>
<evidence type="ECO:0000256" key="5">
    <source>
        <dbReference type="ARBA" id="ARBA00023136"/>
    </source>
</evidence>
<keyword evidence="5 7" id="KW-0472">Membrane</keyword>
<comment type="similarity">
    <text evidence="2">Belongs to the CLPTM1 family.</text>
</comment>
<feature type="region of interest" description="Disordered" evidence="6">
    <location>
        <begin position="1"/>
        <end position="22"/>
    </location>
</feature>
<dbReference type="EMBL" id="MU806040">
    <property type="protein sequence ID" value="KAJ3841416.1"/>
    <property type="molecule type" value="Genomic_DNA"/>
</dbReference>
<keyword evidence="3 7" id="KW-0812">Transmembrane</keyword>
<reference evidence="8" key="1">
    <citation type="submission" date="2022-08" db="EMBL/GenBank/DDBJ databases">
        <authorList>
            <consortium name="DOE Joint Genome Institute"/>
            <person name="Min B."/>
            <person name="Riley R."/>
            <person name="Sierra-Patev S."/>
            <person name="Naranjo-Ortiz M."/>
            <person name="Looney B."/>
            <person name="Konkel Z."/>
            <person name="Slot J.C."/>
            <person name="Sakamoto Y."/>
            <person name="Steenwyk J.L."/>
            <person name="Rokas A."/>
            <person name="Carro J."/>
            <person name="Camarero S."/>
            <person name="Ferreira P."/>
            <person name="Molpeceres G."/>
            <person name="Ruiz-Duenas F.J."/>
            <person name="Serrano A."/>
            <person name="Henrissat B."/>
            <person name="Drula E."/>
            <person name="Hughes K.W."/>
            <person name="Mata J.L."/>
            <person name="Ishikawa N.K."/>
            <person name="Vargas-Isla R."/>
            <person name="Ushijima S."/>
            <person name="Smith C.A."/>
            <person name="Ahrendt S."/>
            <person name="Andreopoulos W."/>
            <person name="He G."/>
            <person name="Labutti K."/>
            <person name="Lipzen A."/>
            <person name="Ng V."/>
            <person name="Sandor L."/>
            <person name="Barry K."/>
            <person name="Martinez A.T."/>
            <person name="Xiao Y."/>
            <person name="Gibbons J.G."/>
            <person name="Terashima K."/>
            <person name="Hibbett D.S."/>
            <person name="Grigoriev I.V."/>
        </authorList>
    </citation>
    <scope>NUCLEOTIDE SEQUENCE</scope>
    <source>
        <strain evidence="8">TFB9207</strain>
    </source>
</reference>
<evidence type="ECO:0000313" key="8">
    <source>
        <dbReference type="EMBL" id="KAJ3841416.1"/>
    </source>
</evidence>
<evidence type="ECO:0000313" key="9">
    <source>
        <dbReference type="Proteomes" id="UP001163846"/>
    </source>
</evidence>
<evidence type="ECO:0000256" key="2">
    <source>
        <dbReference type="ARBA" id="ARBA00009310"/>
    </source>
</evidence>
<evidence type="ECO:0000256" key="7">
    <source>
        <dbReference type="SAM" id="Phobius"/>
    </source>
</evidence>
<protein>
    <submittedName>
        <fullName evidence="8">Cleft lip and palate associated transmembrane protein</fullName>
    </submittedName>
</protein>
<dbReference type="Proteomes" id="UP001163846">
    <property type="component" value="Unassembled WGS sequence"/>
</dbReference>
<dbReference type="PANTHER" id="PTHR21347">
    <property type="entry name" value="CLEFT LIP AND PALATE ASSOCIATED TRANSMEMBRANE PROTEIN-RELATED"/>
    <property type="match status" value="1"/>
</dbReference>
<feature type="transmembrane region" description="Helical" evidence="7">
    <location>
        <begin position="358"/>
        <end position="378"/>
    </location>
</feature>
<feature type="transmembrane region" description="Helical" evidence="7">
    <location>
        <begin position="481"/>
        <end position="502"/>
    </location>
</feature>
<feature type="transmembrane region" description="Helical" evidence="7">
    <location>
        <begin position="508"/>
        <end position="530"/>
    </location>
</feature>
<proteinExistence type="inferred from homology"/>
<evidence type="ECO:0000256" key="6">
    <source>
        <dbReference type="SAM" id="MobiDB-lite"/>
    </source>
</evidence>
<evidence type="ECO:0000256" key="4">
    <source>
        <dbReference type="ARBA" id="ARBA00022989"/>
    </source>
</evidence>
<keyword evidence="4 7" id="KW-1133">Transmembrane helix</keyword>